<reference evidence="10 11" key="1">
    <citation type="submission" date="2019-02" db="EMBL/GenBank/DDBJ databases">
        <title>Deep-cultivation of Planctomycetes and their phenomic and genomic characterization uncovers novel biology.</title>
        <authorList>
            <person name="Wiegand S."/>
            <person name="Jogler M."/>
            <person name="Boedeker C."/>
            <person name="Pinto D."/>
            <person name="Vollmers J."/>
            <person name="Rivas-Marin E."/>
            <person name="Kohn T."/>
            <person name="Peeters S.H."/>
            <person name="Heuer A."/>
            <person name="Rast P."/>
            <person name="Oberbeckmann S."/>
            <person name="Bunk B."/>
            <person name="Jeske O."/>
            <person name="Meyerdierks A."/>
            <person name="Storesund J.E."/>
            <person name="Kallscheuer N."/>
            <person name="Luecker S."/>
            <person name="Lage O.M."/>
            <person name="Pohl T."/>
            <person name="Merkel B.J."/>
            <person name="Hornburger P."/>
            <person name="Mueller R.-W."/>
            <person name="Bruemmer F."/>
            <person name="Labrenz M."/>
            <person name="Spormann A.M."/>
            <person name="Op den Camp H."/>
            <person name="Overmann J."/>
            <person name="Amann R."/>
            <person name="Jetten M.S.M."/>
            <person name="Mascher T."/>
            <person name="Medema M.H."/>
            <person name="Devos D.P."/>
            <person name="Kaster A.-K."/>
            <person name="Ovreas L."/>
            <person name="Rohde M."/>
            <person name="Galperin M.Y."/>
            <person name="Jogler C."/>
        </authorList>
    </citation>
    <scope>NUCLEOTIDE SEQUENCE [LARGE SCALE GENOMIC DNA]</scope>
    <source>
        <strain evidence="10 11">ElP</strain>
    </source>
</reference>
<evidence type="ECO:0000259" key="9">
    <source>
        <dbReference type="Pfam" id="PF01618"/>
    </source>
</evidence>
<dbReference type="KEGG" id="tpla:ElP_10000"/>
<dbReference type="OrthoDB" id="9809716at2"/>
<keyword evidence="2" id="KW-1003">Cell membrane</keyword>
<organism evidence="10 11">
    <name type="scientific">Tautonia plasticadhaerens</name>
    <dbReference type="NCBI Taxonomy" id="2527974"/>
    <lineage>
        <taxon>Bacteria</taxon>
        <taxon>Pseudomonadati</taxon>
        <taxon>Planctomycetota</taxon>
        <taxon>Planctomycetia</taxon>
        <taxon>Isosphaerales</taxon>
        <taxon>Isosphaeraceae</taxon>
        <taxon>Tautonia</taxon>
    </lineage>
</organism>
<evidence type="ECO:0000256" key="6">
    <source>
        <dbReference type="RuleBase" id="RU004057"/>
    </source>
</evidence>
<feature type="compositionally biased region" description="Low complexity" evidence="7">
    <location>
        <begin position="72"/>
        <end position="84"/>
    </location>
</feature>
<evidence type="ECO:0000256" key="1">
    <source>
        <dbReference type="ARBA" id="ARBA00004651"/>
    </source>
</evidence>
<gene>
    <name evidence="10" type="primary">exbB_1</name>
    <name evidence="10" type="ORF">ElP_10000</name>
</gene>
<feature type="transmembrane region" description="Helical" evidence="8">
    <location>
        <begin position="100"/>
        <end position="121"/>
    </location>
</feature>
<dbReference type="RefSeq" id="WP_145267564.1">
    <property type="nucleotide sequence ID" value="NZ_CP036426.1"/>
</dbReference>
<evidence type="ECO:0000313" key="11">
    <source>
        <dbReference type="Proteomes" id="UP000317835"/>
    </source>
</evidence>
<evidence type="ECO:0000256" key="8">
    <source>
        <dbReference type="SAM" id="Phobius"/>
    </source>
</evidence>
<feature type="transmembrane region" description="Helical" evidence="8">
    <location>
        <begin position="243"/>
        <end position="267"/>
    </location>
</feature>
<keyword evidence="6" id="KW-0653">Protein transport</keyword>
<dbReference type="Proteomes" id="UP000317835">
    <property type="component" value="Chromosome"/>
</dbReference>
<dbReference type="EMBL" id="CP036426">
    <property type="protein sequence ID" value="QDV33158.1"/>
    <property type="molecule type" value="Genomic_DNA"/>
</dbReference>
<dbReference type="Pfam" id="PF01618">
    <property type="entry name" value="MotA_ExbB"/>
    <property type="match status" value="1"/>
</dbReference>
<evidence type="ECO:0000313" key="10">
    <source>
        <dbReference type="EMBL" id="QDV33158.1"/>
    </source>
</evidence>
<dbReference type="AlphaFoldDB" id="A0A518GX37"/>
<keyword evidence="6" id="KW-0813">Transport</keyword>
<evidence type="ECO:0000256" key="7">
    <source>
        <dbReference type="SAM" id="MobiDB-lite"/>
    </source>
</evidence>
<keyword evidence="4 8" id="KW-1133">Transmembrane helix</keyword>
<dbReference type="GO" id="GO:0005886">
    <property type="term" value="C:plasma membrane"/>
    <property type="evidence" value="ECO:0007669"/>
    <property type="project" value="UniProtKB-SubCell"/>
</dbReference>
<keyword evidence="3 8" id="KW-0812">Transmembrane</keyword>
<dbReference type="PANTHER" id="PTHR30625:SF17">
    <property type="entry name" value="TOLQ-RELATED"/>
    <property type="match status" value="1"/>
</dbReference>
<evidence type="ECO:0000256" key="5">
    <source>
        <dbReference type="ARBA" id="ARBA00023136"/>
    </source>
</evidence>
<evidence type="ECO:0000256" key="2">
    <source>
        <dbReference type="ARBA" id="ARBA00022475"/>
    </source>
</evidence>
<protein>
    <submittedName>
        <fullName evidence="10">Biopolymer transport protein ExbB</fullName>
    </submittedName>
</protein>
<keyword evidence="5 8" id="KW-0472">Membrane</keyword>
<dbReference type="InterPro" id="IPR002898">
    <property type="entry name" value="MotA_ExbB_proton_chnl"/>
</dbReference>
<evidence type="ECO:0000256" key="4">
    <source>
        <dbReference type="ARBA" id="ARBA00022989"/>
    </source>
</evidence>
<comment type="similarity">
    <text evidence="6">Belongs to the exbB/tolQ family.</text>
</comment>
<dbReference type="PANTHER" id="PTHR30625">
    <property type="entry name" value="PROTEIN TOLQ"/>
    <property type="match status" value="1"/>
</dbReference>
<keyword evidence="11" id="KW-1185">Reference proteome</keyword>
<feature type="domain" description="MotA/TolQ/ExbB proton channel" evidence="9">
    <location>
        <begin position="157"/>
        <end position="271"/>
    </location>
</feature>
<sequence length="304" mass="32666">MPTPISAPRGSLLPRFLLAAWMVIPIVATATLLLAPASAAAQDLPPPPEPEEAPAPEAAPVPEPEPEREALPADSDASTTAATPTRTKSGLQWFIESSGLIGLLIIFLSIFMVAMIIRLFLEFRLKEAVPPQLVDILDAAIREKKFQEAYDACREDNSFLARLVRTGVANMPNGRTEAKEAMNATAEEVVVDMESKNSYLGTIGTIAPMLGLLGTVLGMILAFQDLATVEGVQVDPTKLAGNISLALVTTFEGLIVSVPAIFFFAFFRNRIVFIATETTKIADRTINAFWAAAKQQQGVTRTAS</sequence>
<feature type="region of interest" description="Disordered" evidence="7">
    <location>
        <begin position="40"/>
        <end position="84"/>
    </location>
</feature>
<name>A0A518GX37_9BACT</name>
<evidence type="ECO:0000256" key="3">
    <source>
        <dbReference type="ARBA" id="ARBA00022692"/>
    </source>
</evidence>
<dbReference type="InterPro" id="IPR050790">
    <property type="entry name" value="ExbB/TolQ_transport"/>
</dbReference>
<feature type="transmembrane region" description="Helical" evidence="8">
    <location>
        <begin position="199"/>
        <end position="223"/>
    </location>
</feature>
<dbReference type="GO" id="GO:0017038">
    <property type="term" value="P:protein import"/>
    <property type="evidence" value="ECO:0007669"/>
    <property type="project" value="TreeGrafter"/>
</dbReference>
<proteinExistence type="inferred from homology"/>
<accession>A0A518GX37</accession>
<comment type="subcellular location">
    <subcellularLocation>
        <location evidence="1">Cell membrane</location>
        <topology evidence="1">Multi-pass membrane protein</topology>
    </subcellularLocation>
    <subcellularLocation>
        <location evidence="6">Membrane</location>
        <topology evidence="6">Multi-pass membrane protein</topology>
    </subcellularLocation>
</comment>